<sequence>AFDDNGSRDMLVVEAGQTEGIYLAKLDLDALREYRQKETWGNAFRKPDRYHILISGDTYEPFIRTEAR</sequence>
<accession>X0Y7G3</accession>
<name>X0Y7G3_9ZZZZ</name>
<protein>
    <submittedName>
        <fullName evidence="1">Uncharacterized protein</fullName>
    </submittedName>
</protein>
<comment type="caution">
    <text evidence="1">The sequence shown here is derived from an EMBL/GenBank/DDBJ whole genome shotgun (WGS) entry which is preliminary data.</text>
</comment>
<dbReference type="EMBL" id="BARS01053835">
    <property type="protein sequence ID" value="GAG43237.1"/>
    <property type="molecule type" value="Genomic_DNA"/>
</dbReference>
<dbReference type="AlphaFoldDB" id="X0Y7G3"/>
<evidence type="ECO:0000313" key="1">
    <source>
        <dbReference type="EMBL" id="GAG43237.1"/>
    </source>
</evidence>
<proteinExistence type="predicted"/>
<reference evidence="1" key="1">
    <citation type="journal article" date="2014" name="Front. Microbiol.">
        <title>High frequency of phylogenetically diverse reductive dehalogenase-homologous genes in deep subseafloor sedimentary metagenomes.</title>
        <authorList>
            <person name="Kawai M."/>
            <person name="Futagami T."/>
            <person name="Toyoda A."/>
            <person name="Takaki Y."/>
            <person name="Nishi S."/>
            <person name="Hori S."/>
            <person name="Arai W."/>
            <person name="Tsubouchi T."/>
            <person name="Morono Y."/>
            <person name="Uchiyama I."/>
            <person name="Ito T."/>
            <person name="Fujiyama A."/>
            <person name="Inagaki F."/>
            <person name="Takami H."/>
        </authorList>
    </citation>
    <scope>NUCLEOTIDE SEQUENCE</scope>
    <source>
        <strain evidence="1">Expedition CK06-06</strain>
    </source>
</reference>
<gene>
    <name evidence="1" type="ORF">S01H1_79807</name>
</gene>
<organism evidence="1">
    <name type="scientific">marine sediment metagenome</name>
    <dbReference type="NCBI Taxonomy" id="412755"/>
    <lineage>
        <taxon>unclassified sequences</taxon>
        <taxon>metagenomes</taxon>
        <taxon>ecological metagenomes</taxon>
    </lineage>
</organism>
<feature type="non-terminal residue" evidence="1">
    <location>
        <position position="1"/>
    </location>
</feature>